<comment type="caution">
    <text evidence="1">The sequence shown here is derived from an EMBL/GenBank/DDBJ whole genome shotgun (WGS) entry which is preliminary data.</text>
</comment>
<name>A0A176S4M7_9GAMM</name>
<dbReference type="InterPro" id="IPR001087">
    <property type="entry name" value="GDSL"/>
</dbReference>
<dbReference type="Proteomes" id="UP000076962">
    <property type="component" value="Unassembled WGS sequence"/>
</dbReference>
<dbReference type="AlphaFoldDB" id="A0A176S4M7"/>
<evidence type="ECO:0000313" key="2">
    <source>
        <dbReference type="Proteomes" id="UP000076962"/>
    </source>
</evidence>
<protein>
    <submittedName>
        <fullName evidence="1">Uncharacterized protein</fullName>
    </submittedName>
</protein>
<sequence>MPAGWKRNTDRNFNNSQLALEYLTAVQGAAPYKTISETLPKAHYTIFIMAIGKGRARVGGGDWKEINVTGNYYQWVKLGKSKKSRQVTVEVKSLSPAFKYAGLLAAGDRLPIISVARVLKKLRRGDPVTIALVGDSVTENAKGHRGGSTSFEKGNPGLFKAMLEKEFDTPVAYASHREPSDWPENPKATKFKMVTLDKIQYRDGRVEVDPSAKIRLINMGKGGAASDNGWHRFPDTFTEVNAWHKIKGQWSDIAKTDLQPILRWGLTHYRPDLVIINFGTNDANGSHKGRTAKDYLFFMKILATMTQHRLGAAVILSTPHKWTRGTHQ</sequence>
<proteinExistence type="predicted"/>
<gene>
    <name evidence="1" type="ORF">THIOM_001346</name>
</gene>
<dbReference type="Gene3D" id="3.40.50.1110">
    <property type="entry name" value="SGNH hydrolase"/>
    <property type="match status" value="1"/>
</dbReference>
<dbReference type="EMBL" id="LUTY01000711">
    <property type="protein sequence ID" value="OAD22839.1"/>
    <property type="molecule type" value="Genomic_DNA"/>
</dbReference>
<accession>A0A176S4M7</accession>
<keyword evidence="2" id="KW-1185">Reference proteome</keyword>
<reference evidence="1 2" key="1">
    <citation type="submission" date="2016-05" db="EMBL/GenBank/DDBJ databases">
        <title>Single-cell genome of chain-forming Candidatus Thiomargarita nelsonii and comparison to other large sulfur-oxidizing bacteria.</title>
        <authorList>
            <person name="Winkel M."/>
            <person name="Salman V."/>
            <person name="Woyke T."/>
            <person name="Schulz-Vogt H."/>
            <person name="Richter M."/>
            <person name="Flood B."/>
            <person name="Bailey J."/>
            <person name="Amann R."/>
            <person name="Mussmann M."/>
        </authorList>
    </citation>
    <scope>NUCLEOTIDE SEQUENCE [LARGE SCALE GENOMIC DNA]</scope>
    <source>
        <strain evidence="1 2">THI036</strain>
    </source>
</reference>
<organism evidence="1 2">
    <name type="scientific">Candidatus Thiomargarita nelsonii</name>
    <dbReference type="NCBI Taxonomy" id="1003181"/>
    <lineage>
        <taxon>Bacteria</taxon>
        <taxon>Pseudomonadati</taxon>
        <taxon>Pseudomonadota</taxon>
        <taxon>Gammaproteobacteria</taxon>
        <taxon>Thiotrichales</taxon>
        <taxon>Thiotrichaceae</taxon>
        <taxon>Thiomargarita</taxon>
    </lineage>
</organism>
<dbReference type="GO" id="GO:0016788">
    <property type="term" value="F:hydrolase activity, acting on ester bonds"/>
    <property type="evidence" value="ECO:0007669"/>
    <property type="project" value="InterPro"/>
</dbReference>
<dbReference type="InterPro" id="IPR036514">
    <property type="entry name" value="SGNH_hydro_sf"/>
</dbReference>
<dbReference type="CDD" id="cd00229">
    <property type="entry name" value="SGNH_hydrolase"/>
    <property type="match status" value="1"/>
</dbReference>
<evidence type="ECO:0000313" key="1">
    <source>
        <dbReference type="EMBL" id="OAD22839.1"/>
    </source>
</evidence>
<dbReference type="SUPFAM" id="SSF52266">
    <property type="entry name" value="SGNH hydrolase"/>
    <property type="match status" value="1"/>
</dbReference>
<feature type="non-terminal residue" evidence="1">
    <location>
        <position position="328"/>
    </location>
</feature>
<dbReference type="Pfam" id="PF00657">
    <property type="entry name" value="Lipase_GDSL"/>
    <property type="match status" value="1"/>
</dbReference>